<dbReference type="OrthoDB" id="2919059at2759"/>
<feature type="region of interest" description="Disordered" evidence="1">
    <location>
        <begin position="704"/>
        <end position="731"/>
    </location>
</feature>
<reference evidence="3" key="1">
    <citation type="submission" date="2014-04" db="EMBL/GenBank/DDBJ databases">
        <title>Evolutionary Origins and Diversification of the Mycorrhizal Mutualists.</title>
        <authorList>
            <consortium name="DOE Joint Genome Institute"/>
            <consortium name="Mycorrhizal Genomics Consortium"/>
            <person name="Kohler A."/>
            <person name="Kuo A."/>
            <person name="Nagy L.G."/>
            <person name="Floudas D."/>
            <person name="Copeland A."/>
            <person name="Barry K.W."/>
            <person name="Cichocki N."/>
            <person name="Veneault-Fourrey C."/>
            <person name="LaButti K."/>
            <person name="Lindquist E.A."/>
            <person name="Lipzen A."/>
            <person name="Lundell T."/>
            <person name="Morin E."/>
            <person name="Murat C."/>
            <person name="Riley R."/>
            <person name="Ohm R."/>
            <person name="Sun H."/>
            <person name="Tunlid A."/>
            <person name="Henrissat B."/>
            <person name="Grigoriev I.V."/>
            <person name="Hibbett D.S."/>
            <person name="Martin F."/>
        </authorList>
    </citation>
    <scope>NUCLEOTIDE SEQUENCE [LARGE SCALE GENOMIC DNA]</scope>
    <source>
        <strain evidence="3">FD-334 SS-4</strain>
    </source>
</reference>
<proteinExistence type="predicted"/>
<evidence type="ECO:0000256" key="1">
    <source>
        <dbReference type="SAM" id="MobiDB-lite"/>
    </source>
</evidence>
<feature type="region of interest" description="Disordered" evidence="1">
    <location>
        <begin position="167"/>
        <end position="192"/>
    </location>
</feature>
<evidence type="ECO:0000313" key="2">
    <source>
        <dbReference type="EMBL" id="KJA16493.1"/>
    </source>
</evidence>
<dbReference type="AlphaFoldDB" id="A0A0D2LZX6"/>
<dbReference type="Proteomes" id="UP000054270">
    <property type="component" value="Unassembled WGS sequence"/>
</dbReference>
<organism evidence="2 3">
    <name type="scientific">Hypholoma sublateritium (strain FD-334 SS-4)</name>
    <dbReference type="NCBI Taxonomy" id="945553"/>
    <lineage>
        <taxon>Eukaryota</taxon>
        <taxon>Fungi</taxon>
        <taxon>Dikarya</taxon>
        <taxon>Basidiomycota</taxon>
        <taxon>Agaricomycotina</taxon>
        <taxon>Agaricomycetes</taxon>
        <taxon>Agaricomycetidae</taxon>
        <taxon>Agaricales</taxon>
        <taxon>Agaricineae</taxon>
        <taxon>Strophariaceae</taxon>
        <taxon>Hypholoma</taxon>
    </lineage>
</organism>
<dbReference type="EMBL" id="KN817620">
    <property type="protein sequence ID" value="KJA16493.1"/>
    <property type="molecule type" value="Genomic_DNA"/>
</dbReference>
<gene>
    <name evidence="2" type="ORF">HYPSUDRAFT_291017</name>
</gene>
<sequence length="986" mass="109054">MSTRLCDNARIHKVLEHSPWPDNLRDITSHLECAFAPISNEIIDKLSPFSKEIYNSEVRNSSYPISLHECHQIASPRPITDFLDTLLSTVQNLRHFTQVNTGNLPPRPTFPILMPLFSALALGCSPDADILTDVPFLLPRMSEAQELKEEDSCEGCTSLLISAYIPPKQDPKSMEADDDNEVSSPSESSSSITNKISFVPFEGPVDGHILPGYGQRVDCVLPVVCIADQDNILALVTSIIYQRRCWGISLPAVGILIDRTGTIATIVIGWINKTEAEHCPQNRLPPVNLAFSSSPDTAGASKGVYDLLDPLSALQFGHFISRLSEHFPVIENCISDSRTCDLCWRLDHVQLTKTQDPHSKSPPLDLLTRIEAWVREINPLEVSSLEVLTADSTMSKQRSTGVSSKQGLPKLRPDSLQVPIVPESAGNNTSRFSASSFAKLKEVNGTRRWLWERETLRLGRFKVETKQYGEIDAQINQMIDEYDRHCALAWPKEWEGTEYTSVSCDAAFRDTLKLLFSQYKAYRSSNSNTVELADSQFSFLKSRLHAFLSSVVLSRGRIYQAIEGVAINEAERRIAIDVLMNFFWCTQEDSVSDTYFTESTIRLPLNKGAAGILNENQLSALWTNLAVAQLSTTAATILSNRDAYRTATRVQMMVHDTMADMQESGATAKLEKFRQKEPSQAACDGLAGARISIITGHSDSTSLQAATKMAVPTSNSSDKHPVSAGRSTPGPLSILRHRSSIWSSIKFALSAHSIAPPCPGTLEKAATPAPKPTPGVTCAASDSPNPKEPVYHESCMICPHVSSSLQIPSSLCQPQRPQSQFMGTELFFPLIFCEYKHSEYEHIHVAFHQCQMDCVSGVESLRALGVTDFPVYGLVAAGSRASIMMAWHSTKAITPSDRPKEDMKYGCNILIDQNLVSFDLGEPLDTYRLAISLHRIHLAQHEHLKRLLTSKHMDDLRRQIETEAVPAWAMPPAALLVPAKVTKADD</sequence>
<keyword evidence="3" id="KW-1185">Reference proteome</keyword>
<name>A0A0D2LZX6_HYPSF</name>
<protein>
    <submittedName>
        <fullName evidence="2">Uncharacterized protein</fullName>
    </submittedName>
</protein>
<accession>A0A0D2LZX6</accession>
<dbReference type="OMA" id="LAKHANC"/>
<evidence type="ECO:0000313" key="3">
    <source>
        <dbReference type="Proteomes" id="UP000054270"/>
    </source>
</evidence>